<dbReference type="Pfam" id="PF12784">
    <property type="entry name" value="PDDEXK_2"/>
    <property type="match status" value="1"/>
</dbReference>
<dbReference type="STRING" id="39488.ERS852450_03235"/>
<gene>
    <name evidence="1" type="ORF">EHLA_1219</name>
</gene>
<accession>A0A285PQQ3</accession>
<keyword evidence="2" id="KW-1185">Reference proteome</keyword>
<dbReference type="Proteomes" id="UP000217549">
    <property type="component" value="Chromosome I"/>
</dbReference>
<evidence type="ECO:0000313" key="2">
    <source>
        <dbReference type="Proteomes" id="UP000217549"/>
    </source>
</evidence>
<dbReference type="EMBL" id="LT907978">
    <property type="protein sequence ID" value="SOB71938.1"/>
    <property type="molecule type" value="Genomic_DNA"/>
</dbReference>
<dbReference type="InterPro" id="IPR010106">
    <property type="entry name" value="RpnA"/>
</dbReference>
<protein>
    <submittedName>
        <fullName evidence="1">PD-(D/E)XK nuclease family transposase</fullName>
    </submittedName>
</protein>
<reference evidence="2" key="1">
    <citation type="submission" date="2017-09" db="EMBL/GenBank/DDBJ databases">
        <authorList>
            <person name="Shetty A S."/>
        </authorList>
    </citation>
    <scope>NUCLEOTIDE SEQUENCE [LARGE SCALE GENOMIC DNA]</scope>
</reference>
<dbReference type="RefSeq" id="WP_096239766.1">
    <property type="nucleotide sequence ID" value="NZ_LT907978.1"/>
</dbReference>
<sequence>MTVPTILQPEGLEQRYERYKEKIKHFTIMNDIFMRNVLKETACTEYILQVIMNKKELKVIDQTLQKDYKNLQGRSAILDCVAKDAENNFFNVEIQGENDGASPKRARYHCGLLDMNLLNPGDLFDNLPETYVIFITKNDALGYNLPINHIRRRSNETGEIFEDGQHILYVNSKKQDDTELGRLMHDLHCEEADEMYSNILATRVHQLKETAEGVNQMCQELEEIYNEGVERGEQSGFLRGEQSGELKKARETTLALLEMGMSAEQIAKAVNLSIETIQSWISETSF</sequence>
<organism evidence="1 2">
    <name type="scientific">Anaerobutyricum hallii</name>
    <dbReference type="NCBI Taxonomy" id="39488"/>
    <lineage>
        <taxon>Bacteria</taxon>
        <taxon>Bacillati</taxon>
        <taxon>Bacillota</taxon>
        <taxon>Clostridia</taxon>
        <taxon>Lachnospirales</taxon>
        <taxon>Lachnospiraceae</taxon>
        <taxon>Anaerobutyricum</taxon>
    </lineage>
</organism>
<name>A0A285PQQ3_9FIRM</name>
<evidence type="ECO:0000313" key="1">
    <source>
        <dbReference type="EMBL" id="SOB71938.1"/>
    </source>
</evidence>
<dbReference type="KEGG" id="ehl:EHLA_1219"/>
<dbReference type="NCBIfam" id="TIGR01784">
    <property type="entry name" value="T_den_put_tspse"/>
    <property type="match status" value="1"/>
</dbReference>
<proteinExistence type="predicted"/>
<dbReference type="AlphaFoldDB" id="A0A285PQQ3"/>